<evidence type="ECO:0000259" key="4">
    <source>
        <dbReference type="PROSITE" id="PS51671"/>
    </source>
</evidence>
<dbReference type="InterPro" id="IPR012676">
    <property type="entry name" value="TGS-like"/>
</dbReference>
<dbReference type="InterPro" id="IPR012675">
    <property type="entry name" value="Beta-grasp_dom_sf"/>
</dbReference>
<dbReference type="InterPro" id="IPR002912">
    <property type="entry name" value="ACT_dom"/>
</dbReference>
<dbReference type="Pfam" id="PF04607">
    <property type="entry name" value="RelA_SpoT"/>
    <property type="match status" value="1"/>
</dbReference>
<proteinExistence type="inferred from homology"/>
<dbReference type="InterPro" id="IPR003607">
    <property type="entry name" value="HD/PDEase_dom"/>
</dbReference>
<feature type="domain" description="ACT" evidence="4">
    <location>
        <begin position="648"/>
        <end position="722"/>
    </location>
</feature>
<dbReference type="PANTHER" id="PTHR43061">
    <property type="entry name" value="GTP DIPHOSPHOKINASE RSH1, CHLOROPLASTIC-RELATED"/>
    <property type="match status" value="1"/>
</dbReference>
<comment type="caution">
    <text evidence="6">The sequence shown here is derived from an EMBL/GenBank/DDBJ whole genome shotgun (WGS) entry which is preliminary data.</text>
</comment>
<evidence type="ECO:0000259" key="5">
    <source>
        <dbReference type="PROSITE" id="PS51831"/>
    </source>
</evidence>
<accession>A0ABR1G4N8</accession>
<evidence type="ECO:0000313" key="7">
    <source>
        <dbReference type="Proteomes" id="UP001363151"/>
    </source>
</evidence>
<dbReference type="InterPro" id="IPR004095">
    <property type="entry name" value="TGS"/>
</dbReference>
<dbReference type="EMBL" id="JBBJCI010000123">
    <property type="protein sequence ID" value="KAK7247957.1"/>
    <property type="molecule type" value="Genomic_DNA"/>
</dbReference>
<sequence length="745" mass="82860">MLRTVALVAALAQAWVPRPRATPKPLSHRRPHAHLRPPTRLRATVERSEFLYAADIEAHSATLASTLAACGIDDTAEMASYADALEGESEYLRPSGRKAVRYAVEVAFLAHRGQKRRSGEPFVTHPVEVAKILARTHMDRDTVVSGLLHDTVEDTDLTFGEVEAMFGVDVRRIVEGETKVSKLPKMARDLPAADAEKEQVENMRSMFIAMAEDWRIVVVKLADRLHNMRTLRFMPPRKRAKISRETLEIFAPLAHRLGMWQYKTELEETSFEHLFPAEYAALDEAIARKRTTVEAALEECRGKLETMLMDDVMIKGRMRTVSIEGRTKSCYSTWKKMQRQQCGIERIDDLVALRVVLKAERPEAEADTSLCYHVLGKVHSTWTPLPRTLKDYISSPKPNGYRSLHTTVLVGSQPLEVQIRTDDMHRVAELGAAAHWAYKDTDASLPWLQIIREWHAQVDSSSVFMQLVRNELLGTRVFVFAPRGRILNLAKGATLADAVAHVVSEESQSDRRGALAYVNGQREDAEYELRNGDIVSFAPPVDRAAEMPIVVEHTAVAPSNWTLCSRCMPVPGDAVFGAAYRHAARGTVHRSDCDCDALRRELQRPGARLVDGAALAMNDDDASAVSRALARDRAVRGADGEIVGFQSSIVVFCRDRTRMLLDVSLAVSAVNIVDVMSETRVPRGQAAFQYTIHVDDVDHLNGLLAAVLEIPDVTAVVRGTMRGLKRNGANAFWSLGGDDTGERLD</sequence>
<keyword evidence="7" id="KW-1185">Reference proteome</keyword>
<protein>
    <recommendedName>
        <fullName evidence="2">GTP diphosphokinase</fullName>
        <ecNumber evidence="2">2.7.6.5</ecNumber>
    </recommendedName>
</protein>
<gene>
    <name evidence="6" type="ORF">SO694_00085155</name>
</gene>
<dbReference type="Pfam" id="PF13328">
    <property type="entry name" value="HD_4"/>
    <property type="match status" value="1"/>
</dbReference>
<evidence type="ECO:0000256" key="3">
    <source>
        <dbReference type="PROSITE-ProRule" id="PRU00182"/>
    </source>
</evidence>
<dbReference type="PROSITE" id="PS51671">
    <property type="entry name" value="ACT"/>
    <property type="match status" value="1"/>
</dbReference>
<dbReference type="EC" id="2.7.6.5" evidence="2"/>
<evidence type="ECO:0000256" key="2">
    <source>
        <dbReference type="ARBA" id="ARBA00013251"/>
    </source>
</evidence>
<dbReference type="SMART" id="SM00471">
    <property type="entry name" value="HDc"/>
    <property type="match status" value="1"/>
</dbReference>
<keyword evidence="3" id="KW-0694">RNA-binding</keyword>
<dbReference type="InterPro" id="IPR007685">
    <property type="entry name" value="RelA_SpoT"/>
</dbReference>
<dbReference type="Gene3D" id="3.10.20.30">
    <property type="match status" value="1"/>
</dbReference>
<organism evidence="6 7">
    <name type="scientific">Aureococcus anophagefferens</name>
    <name type="common">Harmful bloom alga</name>
    <dbReference type="NCBI Taxonomy" id="44056"/>
    <lineage>
        <taxon>Eukaryota</taxon>
        <taxon>Sar</taxon>
        <taxon>Stramenopiles</taxon>
        <taxon>Ochrophyta</taxon>
        <taxon>Pelagophyceae</taxon>
        <taxon>Pelagomonadales</taxon>
        <taxon>Pelagomonadaceae</taxon>
        <taxon>Aureococcus</taxon>
    </lineage>
</organism>
<evidence type="ECO:0000256" key="1">
    <source>
        <dbReference type="ARBA" id="ARBA00007476"/>
    </source>
</evidence>
<dbReference type="InterPro" id="IPR006674">
    <property type="entry name" value="HD_domain"/>
</dbReference>
<dbReference type="Gene3D" id="3.30.460.10">
    <property type="entry name" value="Beta Polymerase, domain 2"/>
    <property type="match status" value="1"/>
</dbReference>
<reference evidence="6 7" key="1">
    <citation type="submission" date="2024-03" db="EMBL/GenBank/DDBJ databases">
        <title>Aureococcus anophagefferens CCMP1851 and Kratosvirus quantuckense: Draft genome of a second virus-susceptible host strain in the model system.</title>
        <authorList>
            <person name="Chase E."/>
            <person name="Truchon A.R."/>
            <person name="Schepens W."/>
            <person name="Wilhelm S.W."/>
        </authorList>
    </citation>
    <scope>NUCLEOTIDE SEQUENCE [LARGE SCALE GENOMIC DNA]</scope>
    <source>
        <strain evidence="6 7">CCMP1851</strain>
    </source>
</reference>
<dbReference type="Gene3D" id="3.30.70.260">
    <property type="match status" value="1"/>
</dbReference>
<dbReference type="Pfam" id="PF02824">
    <property type="entry name" value="TGS"/>
    <property type="match status" value="1"/>
</dbReference>
<dbReference type="SUPFAM" id="SSF81271">
    <property type="entry name" value="TGS-like"/>
    <property type="match status" value="1"/>
</dbReference>
<dbReference type="Pfam" id="PF13291">
    <property type="entry name" value="ACT_4"/>
    <property type="match status" value="1"/>
</dbReference>
<dbReference type="SUPFAM" id="SSF109604">
    <property type="entry name" value="HD-domain/PDEase-like"/>
    <property type="match status" value="1"/>
</dbReference>
<dbReference type="CDD" id="cd05399">
    <property type="entry name" value="NT_Rel-Spo_like"/>
    <property type="match status" value="1"/>
</dbReference>
<dbReference type="InterPro" id="IPR043519">
    <property type="entry name" value="NT_sf"/>
</dbReference>
<dbReference type="Proteomes" id="UP001363151">
    <property type="component" value="Unassembled WGS sequence"/>
</dbReference>
<feature type="domain" description="HD" evidence="5">
    <location>
        <begin position="122"/>
        <end position="228"/>
    </location>
</feature>
<dbReference type="PROSITE" id="PS50889">
    <property type="entry name" value="S4"/>
    <property type="match status" value="1"/>
</dbReference>
<dbReference type="SUPFAM" id="SSF81301">
    <property type="entry name" value="Nucleotidyltransferase"/>
    <property type="match status" value="1"/>
</dbReference>
<name>A0ABR1G4N8_AURAN</name>
<evidence type="ECO:0000313" key="6">
    <source>
        <dbReference type="EMBL" id="KAK7247957.1"/>
    </source>
</evidence>
<dbReference type="Gene3D" id="1.10.3210.10">
    <property type="entry name" value="Hypothetical protein af1432"/>
    <property type="match status" value="1"/>
</dbReference>
<comment type="similarity">
    <text evidence="1">Belongs to the RelA/SpoT family.</text>
</comment>
<dbReference type="SMART" id="SM00954">
    <property type="entry name" value="RelA_SpoT"/>
    <property type="match status" value="1"/>
</dbReference>
<dbReference type="PANTHER" id="PTHR43061:SF1">
    <property type="entry name" value="GTP DIPHOSPHOKINASE RSH1, CHLOROPLASTIC-RELATED"/>
    <property type="match status" value="1"/>
</dbReference>
<dbReference type="PROSITE" id="PS51831">
    <property type="entry name" value="HD"/>
    <property type="match status" value="1"/>
</dbReference>
<dbReference type="CDD" id="cd00077">
    <property type="entry name" value="HDc"/>
    <property type="match status" value="1"/>
</dbReference>